<dbReference type="EMBL" id="CP073078">
    <property type="protein sequence ID" value="QUD89850.1"/>
    <property type="molecule type" value="Genomic_DNA"/>
</dbReference>
<proteinExistence type="predicted"/>
<accession>A0A975IWH8</accession>
<dbReference type="RefSeq" id="WP_211939902.1">
    <property type="nucleotide sequence ID" value="NZ_CP073078.1"/>
</dbReference>
<gene>
    <name evidence="2" type="ORF">KCG34_08265</name>
</gene>
<sequence length="72" mass="8302">MVAHKVTLGIDGSKMDQSPPTVFERGTIRSGRERFVLAVPDVAAIREESMLRRHWCGTVSRDCWFWRADERP</sequence>
<feature type="region of interest" description="Disordered" evidence="1">
    <location>
        <begin position="1"/>
        <end position="20"/>
    </location>
</feature>
<dbReference type="KEGG" id="caul:KCG34_08265"/>
<name>A0A975IWH8_9CAUL</name>
<evidence type="ECO:0000313" key="3">
    <source>
        <dbReference type="Proteomes" id="UP000676409"/>
    </source>
</evidence>
<protein>
    <submittedName>
        <fullName evidence="2">Uncharacterized protein</fullName>
    </submittedName>
</protein>
<reference evidence="2" key="1">
    <citation type="submission" date="2021-04" db="EMBL/GenBank/DDBJ databases">
        <title>The complete genome sequence of Caulobacter sp. S6.</title>
        <authorList>
            <person name="Tang Y."/>
            <person name="Ouyang W."/>
            <person name="Liu Q."/>
            <person name="Huang B."/>
            <person name="Guo Z."/>
            <person name="Lei P."/>
        </authorList>
    </citation>
    <scope>NUCLEOTIDE SEQUENCE</scope>
    <source>
        <strain evidence="2">S6</strain>
    </source>
</reference>
<dbReference type="AlphaFoldDB" id="A0A975IWH8"/>
<keyword evidence="3" id="KW-1185">Reference proteome</keyword>
<evidence type="ECO:0000256" key="1">
    <source>
        <dbReference type="SAM" id="MobiDB-lite"/>
    </source>
</evidence>
<organism evidence="2 3">
    <name type="scientific">Phenylobacterium montanum</name>
    <dbReference type="NCBI Taxonomy" id="2823693"/>
    <lineage>
        <taxon>Bacteria</taxon>
        <taxon>Pseudomonadati</taxon>
        <taxon>Pseudomonadota</taxon>
        <taxon>Alphaproteobacteria</taxon>
        <taxon>Caulobacterales</taxon>
        <taxon>Caulobacteraceae</taxon>
        <taxon>Phenylobacterium</taxon>
    </lineage>
</organism>
<dbReference type="Proteomes" id="UP000676409">
    <property type="component" value="Chromosome"/>
</dbReference>
<evidence type="ECO:0000313" key="2">
    <source>
        <dbReference type="EMBL" id="QUD89850.1"/>
    </source>
</evidence>